<protein>
    <submittedName>
        <fullName evidence="1">Uncharacterized protein</fullName>
    </submittedName>
</protein>
<dbReference type="Proteomes" id="UP001163321">
    <property type="component" value="Chromosome 3"/>
</dbReference>
<evidence type="ECO:0000313" key="2">
    <source>
        <dbReference type="Proteomes" id="UP001163321"/>
    </source>
</evidence>
<organism evidence="1 2">
    <name type="scientific">Peronosclerospora sorghi</name>
    <dbReference type="NCBI Taxonomy" id="230839"/>
    <lineage>
        <taxon>Eukaryota</taxon>
        <taxon>Sar</taxon>
        <taxon>Stramenopiles</taxon>
        <taxon>Oomycota</taxon>
        <taxon>Peronosporomycetes</taxon>
        <taxon>Peronosporales</taxon>
        <taxon>Peronosporaceae</taxon>
        <taxon>Peronosclerospora</taxon>
    </lineage>
</organism>
<proteinExistence type="predicted"/>
<dbReference type="EMBL" id="CM047582">
    <property type="protein sequence ID" value="KAI9914975.1"/>
    <property type="molecule type" value="Genomic_DNA"/>
</dbReference>
<reference evidence="1 2" key="1">
    <citation type="journal article" date="2022" name="bioRxiv">
        <title>The genome of the oomycete Peronosclerospora sorghi, a cosmopolitan pathogen of maize and sorghum, is inflated with dispersed pseudogenes.</title>
        <authorList>
            <person name="Fletcher K."/>
            <person name="Martin F."/>
            <person name="Isakeit T."/>
            <person name="Cavanaugh K."/>
            <person name="Magill C."/>
            <person name="Michelmore R."/>
        </authorList>
    </citation>
    <scope>NUCLEOTIDE SEQUENCE [LARGE SCALE GENOMIC DNA]</scope>
    <source>
        <strain evidence="1">P6</strain>
    </source>
</reference>
<accession>A0ACC0WA30</accession>
<gene>
    <name evidence="1" type="ORF">PsorP6_006979</name>
</gene>
<sequence length="257" mass="28210">MSKRHVPRTSKTARPKPRKALLVGPVSPSRSGPRSSRTQQGGGGVPPSSTITLDMLRPYFEVPLAKVAASLGICVTLLKKICRRHGIARWPHRQITGLRKSVASMEHAIRYFDGPRRDVYAQQLVKQKHKLAALLADPTTNNPLLADEPHRDRWTPTVGQGARFPMDAAAVPRTPLLGQAPRHHATSRSAPAAAWWPTASRGPRWDQVAHQAARPRGVLPPISSLVLYTTKNTSVHVASSCELSHPVGPHVDEEKRF</sequence>
<evidence type="ECO:0000313" key="1">
    <source>
        <dbReference type="EMBL" id="KAI9914975.1"/>
    </source>
</evidence>
<keyword evidence="2" id="KW-1185">Reference proteome</keyword>
<comment type="caution">
    <text evidence="1">The sequence shown here is derived from an EMBL/GenBank/DDBJ whole genome shotgun (WGS) entry which is preliminary data.</text>
</comment>
<name>A0ACC0WA30_9STRA</name>